<dbReference type="AlphaFoldDB" id="A0A0U1M9L2"/>
<feature type="region of interest" description="Disordered" evidence="5">
    <location>
        <begin position="1"/>
        <end position="30"/>
    </location>
</feature>
<feature type="compositionally biased region" description="Low complexity" evidence="5">
    <location>
        <begin position="330"/>
        <end position="366"/>
    </location>
</feature>
<evidence type="ECO:0008006" key="9">
    <source>
        <dbReference type="Google" id="ProtNLM"/>
    </source>
</evidence>
<feature type="region of interest" description="Disordered" evidence="5">
    <location>
        <begin position="404"/>
        <end position="442"/>
    </location>
</feature>
<dbReference type="PANTHER" id="PTHR15549">
    <property type="entry name" value="PAIRED IMMUNOGLOBULIN-LIKE TYPE 2 RECEPTOR"/>
    <property type="match status" value="1"/>
</dbReference>
<evidence type="ECO:0000313" key="8">
    <source>
        <dbReference type="Proteomes" id="UP000054383"/>
    </source>
</evidence>
<name>A0A0U1M9L2_TALIS</name>
<keyword evidence="8" id="KW-1185">Reference proteome</keyword>
<evidence type="ECO:0000256" key="3">
    <source>
        <dbReference type="ARBA" id="ARBA00022989"/>
    </source>
</evidence>
<dbReference type="GO" id="GO:0071944">
    <property type="term" value="C:cell periphery"/>
    <property type="evidence" value="ECO:0007669"/>
    <property type="project" value="UniProtKB-ARBA"/>
</dbReference>
<organism evidence="7 8">
    <name type="scientific">Talaromyces islandicus</name>
    <name type="common">Penicillium islandicum</name>
    <dbReference type="NCBI Taxonomy" id="28573"/>
    <lineage>
        <taxon>Eukaryota</taxon>
        <taxon>Fungi</taxon>
        <taxon>Dikarya</taxon>
        <taxon>Ascomycota</taxon>
        <taxon>Pezizomycotina</taxon>
        <taxon>Eurotiomycetes</taxon>
        <taxon>Eurotiomycetidae</taxon>
        <taxon>Eurotiales</taxon>
        <taxon>Trichocomaceae</taxon>
        <taxon>Talaromyces</taxon>
        <taxon>Talaromyces sect. Islandici</taxon>
    </lineage>
</organism>
<dbReference type="GO" id="GO:0016020">
    <property type="term" value="C:membrane"/>
    <property type="evidence" value="ECO:0007669"/>
    <property type="project" value="UniProtKB-SubCell"/>
</dbReference>
<evidence type="ECO:0000256" key="1">
    <source>
        <dbReference type="ARBA" id="ARBA00004167"/>
    </source>
</evidence>
<dbReference type="OMA" id="MECMELC"/>
<keyword evidence="2 6" id="KW-0812">Transmembrane</keyword>
<evidence type="ECO:0000256" key="4">
    <source>
        <dbReference type="ARBA" id="ARBA00023136"/>
    </source>
</evidence>
<keyword evidence="3 6" id="KW-1133">Transmembrane helix</keyword>
<gene>
    <name evidence="7" type="ORF">PISL3812_08656</name>
</gene>
<comment type="subcellular location">
    <subcellularLocation>
        <location evidence="1">Membrane</location>
        <topology evidence="1">Single-pass membrane protein</topology>
    </subcellularLocation>
</comment>
<reference evidence="7 8" key="1">
    <citation type="submission" date="2015-04" db="EMBL/GenBank/DDBJ databases">
        <authorList>
            <person name="Syromyatnikov M.Y."/>
            <person name="Popov V.N."/>
        </authorList>
    </citation>
    <scope>NUCLEOTIDE SEQUENCE [LARGE SCALE GENOMIC DNA]</scope>
    <source>
        <strain evidence="7">WF-38-12</strain>
    </source>
</reference>
<feature type="region of interest" description="Disordered" evidence="5">
    <location>
        <begin position="326"/>
        <end position="366"/>
    </location>
</feature>
<evidence type="ECO:0000313" key="7">
    <source>
        <dbReference type="EMBL" id="CRG91606.1"/>
    </source>
</evidence>
<feature type="transmembrane region" description="Helical" evidence="6">
    <location>
        <begin position="369"/>
        <end position="392"/>
    </location>
</feature>
<proteinExistence type="predicted"/>
<evidence type="ECO:0000256" key="5">
    <source>
        <dbReference type="SAM" id="MobiDB-lite"/>
    </source>
</evidence>
<dbReference type="InterPro" id="IPR051694">
    <property type="entry name" value="Immunoregulatory_rcpt-like"/>
</dbReference>
<dbReference type="Gene3D" id="3.50.4.10">
    <property type="entry name" value="Hepatocyte Growth Factor"/>
    <property type="match status" value="1"/>
</dbReference>
<evidence type="ECO:0000256" key="2">
    <source>
        <dbReference type="ARBA" id="ARBA00022692"/>
    </source>
</evidence>
<dbReference type="Proteomes" id="UP000054383">
    <property type="component" value="Unassembled WGS sequence"/>
</dbReference>
<sequence length="442" mass="47367">MVGFMASIAEQPSSSSPQSHTSLNIRDDSTDCPQPSYVTVNGLEFDTSCGVDILYPEVGNQVQPSMPWCMDLCSWYQPVCYGVTYYTQNQTCSLKGLGVNSTFFSTTDSDNVNVNSALANVTQMAPLDTSCPYQNNSIIESSRGMPFHILCDQDMGGYGDYFPWGVTNRPHTDTMMECMELCAQAHPLCVGVSWNADLTAGYGNCYLKNSQNGVPFTPSSYVTHSGLVQMPVTNSCSTSDPKQLTSNGKTFNVTCFEARAGSNNFTSVYSANITGCVDECAAYDGPESCLAVFYDNTCADGFDNCYLLNATGTQTVPRNCTYAELASGNPSGSSPSPSPSTSAVPSTSTEPSPGASSSDSSSGGSSSKAWIAGPVVGVVAAVAIAFAGFLWWRRRQQPYEEENKFVPVNQGKQMGSPDLHELPRYPVSEMAASEPRHELPTD</sequence>
<accession>A0A0U1M9L2</accession>
<dbReference type="EMBL" id="CVMT01000010">
    <property type="protein sequence ID" value="CRG91606.1"/>
    <property type="molecule type" value="Genomic_DNA"/>
</dbReference>
<dbReference type="OrthoDB" id="4224298at2759"/>
<dbReference type="STRING" id="28573.A0A0U1M9L2"/>
<keyword evidence="4 6" id="KW-0472">Membrane</keyword>
<evidence type="ECO:0000256" key="6">
    <source>
        <dbReference type="SAM" id="Phobius"/>
    </source>
</evidence>
<protein>
    <recommendedName>
        <fullName evidence="9">Apple domain-containing protein</fullName>
    </recommendedName>
</protein>